<evidence type="ECO:0000313" key="1">
    <source>
        <dbReference type="EMBL" id="KRL84009.1"/>
    </source>
</evidence>
<dbReference type="Proteomes" id="UP000051324">
    <property type="component" value="Unassembled WGS sequence"/>
</dbReference>
<reference evidence="1 2" key="1">
    <citation type="journal article" date="2015" name="Genome Announc.">
        <title>Expanding the biotechnology potential of lactobacilli through comparative genomics of 213 strains and associated genera.</title>
        <authorList>
            <person name="Sun Z."/>
            <person name="Harris H.M."/>
            <person name="McCann A."/>
            <person name="Guo C."/>
            <person name="Argimon S."/>
            <person name="Zhang W."/>
            <person name="Yang X."/>
            <person name="Jeffery I.B."/>
            <person name="Cooney J.C."/>
            <person name="Kagawa T.F."/>
            <person name="Liu W."/>
            <person name="Song Y."/>
            <person name="Salvetti E."/>
            <person name="Wrobel A."/>
            <person name="Rasinkangas P."/>
            <person name="Parkhill J."/>
            <person name="Rea M.C."/>
            <person name="O'Sullivan O."/>
            <person name="Ritari J."/>
            <person name="Douillard F.P."/>
            <person name="Paul Ross R."/>
            <person name="Yang R."/>
            <person name="Briner A.E."/>
            <person name="Felis G.E."/>
            <person name="de Vos W.M."/>
            <person name="Barrangou R."/>
            <person name="Klaenhammer T.R."/>
            <person name="Caufield P.W."/>
            <person name="Cui Y."/>
            <person name="Zhang H."/>
            <person name="O'Toole P.W."/>
        </authorList>
    </citation>
    <scope>NUCLEOTIDE SEQUENCE [LARGE SCALE GENOMIC DNA]</scope>
    <source>
        <strain evidence="1 2">DSM 16634</strain>
    </source>
</reference>
<accession>A0A0R1TS33</accession>
<comment type="caution">
    <text evidence="1">The sequence shown here is derived from an EMBL/GenBank/DDBJ whole genome shotgun (WGS) entry which is preliminary data.</text>
</comment>
<name>A0A0R1TS33_9LACO</name>
<protein>
    <submittedName>
        <fullName evidence="1">Uncharacterized protein</fullName>
    </submittedName>
</protein>
<evidence type="ECO:0000313" key="2">
    <source>
        <dbReference type="Proteomes" id="UP000051324"/>
    </source>
</evidence>
<keyword evidence="2" id="KW-1185">Reference proteome</keyword>
<gene>
    <name evidence="1" type="ORF">FC32_GL001283</name>
</gene>
<sequence>MEDEAMKFGVAVSYLENITDNIFENQDEILKYINEHSEDETAKTAFNVYLNGIKNQKNQQKKPRRFFTWKAEDISTGKMISTETLDDLSNKINSSKSSISRCYYENIYVNGQYKITRTERKPSFSSTHEFIWIADNNYTNEHFETESCYELAKMLDLSVSSVVNLRKMGKASKKGYVISRIKKA</sequence>
<dbReference type="EMBL" id="AZFT01000053">
    <property type="protein sequence ID" value="KRL84009.1"/>
    <property type="molecule type" value="Genomic_DNA"/>
</dbReference>
<proteinExistence type="predicted"/>
<organism evidence="1 2">
    <name type="scientific">Ligilactobacillus apodemi DSM 16634 = JCM 16172</name>
    <dbReference type="NCBI Taxonomy" id="1423724"/>
    <lineage>
        <taxon>Bacteria</taxon>
        <taxon>Bacillati</taxon>
        <taxon>Bacillota</taxon>
        <taxon>Bacilli</taxon>
        <taxon>Lactobacillales</taxon>
        <taxon>Lactobacillaceae</taxon>
        <taxon>Ligilactobacillus</taxon>
    </lineage>
</organism>
<dbReference type="PATRIC" id="fig|1423724.4.peg.1339"/>
<dbReference type="AlphaFoldDB" id="A0A0R1TS33"/>